<evidence type="ECO:0008006" key="4">
    <source>
        <dbReference type="Google" id="ProtNLM"/>
    </source>
</evidence>
<feature type="region of interest" description="Disordered" evidence="1">
    <location>
        <begin position="1"/>
        <end position="361"/>
    </location>
</feature>
<evidence type="ECO:0000313" key="3">
    <source>
        <dbReference type="Proteomes" id="UP000829685"/>
    </source>
</evidence>
<dbReference type="GO" id="GO:0016071">
    <property type="term" value="P:mRNA metabolic process"/>
    <property type="evidence" value="ECO:0007669"/>
    <property type="project" value="UniProtKB-ARBA"/>
</dbReference>
<dbReference type="Proteomes" id="UP000829685">
    <property type="component" value="Unassembled WGS sequence"/>
</dbReference>
<dbReference type="InterPro" id="IPR028322">
    <property type="entry name" value="PNRC-like_rgn"/>
</dbReference>
<comment type="caution">
    <text evidence="2">The sequence shown here is derived from an EMBL/GenBank/DDBJ whole genome shotgun (WGS) entry which is preliminary data.</text>
</comment>
<reference evidence="2" key="1">
    <citation type="submission" date="2021-03" db="EMBL/GenBank/DDBJ databases">
        <title>Revisited historic fungal species revealed as producer of novel bioactive compounds through whole genome sequencing and comparative genomics.</title>
        <authorList>
            <person name="Vignolle G.A."/>
            <person name="Hochenegger N."/>
            <person name="Mach R.L."/>
            <person name="Mach-Aigner A.R."/>
            <person name="Javad Rahimi M."/>
            <person name="Salim K.A."/>
            <person name="Chan C.M."/>
            <person name="Lim L.B.L."/>
            <person name="Cai F."/>
            <person name="Druzhinina I.S."/>
            <person name="U'Ren J.M."/>
            <person name="Derntl C."/>
        </authorList>
    </citation>
    <scope>NUCLEOTIDE SEQUENCE</scope>
    <source>
        <strain evidence="2">TUCIM 5799</strain>
    </source>
</reference>
<evidence type="ECO:0000256" key="1">
    <source>
        <dbReference type="SAM" id="MobiDB-lite"/>
    </source>
</evidence>
<dbReference type="EMBL" id="JAFIMR010000017">
    <property type="protein sequence ID" value="KAI1868281.1"/>
    <property type="molecule type" value="Genomic_DNA"/>
</dbReference>
<feature type="compositionally biased region" description="Polar residues" evidence="1">
    <location>
        <begin position="40"/>
        <end position="70"/>
    </location>
</feature>
<feature type="compositionally biased region" description="Basic and acidic residues" evidence="1">
    <location>
        <begin position="205"/>
        <end position="215"/>
    </location>
</feature>
<proteinExistence type="predicted"/>
<sequence length="398" mass="42260">MNQSPHPKGSGRRRNGRNGTPHKTYASENDAASYRHHQQQHLSDSPFTPQKGASNGNPPNQPHPQSTAQKQRPRNSSSKKPRNKQDRHSPSEHPPAPLAFAGASFHASPAPGSLPMPSFLARATSAPDSPSLKSPHGPSQEPSPPTTDSEENGSPTPPLGPEPSRAFESPLEFFFKADRAEKARTRRASSANIAAVAPGPFSPPHDSHSPRECRTLPKANGFSQQPARPAVQRNPSSGIPSSELDGTPGRPVGHAFSTPYSERIKAARSKNGSALATPSAPQNEDTDRSEALKRFLGVGAASPQQIQQPRGQQHHAFSPGYPQAKTPRGVFPASVLNGSSSPQHAGAAHSAPVAAMGSPGHYGQVHVMQSAQAQFDPEADNVRKMEDSLRRVLKLGPA</sequence>
<feature type="compositionally biased region" description="Low complexity" evidence="1">
    <location>
        <begin position="345"/>
        <end position="355"/>
    </location>
</feature>
<accession>A0A9P9WKH9</accession>
<dbReference type="AlphaFoldDB" id="A0A9P9WKH9"/>
<evidence type="ECO:0000313" key="2">
    <source>
        <dbReference type="EMBL" id="KAI1868281.1"/>
    </source>
</evidence>
<dbReference type="Pfam" id="PF15365">
    <property type="entry name" value="PNRC"/>
    <property type="match status" value="1"/>
</dbReference>
<keyword evidence="3" id="KW-1185">Reference proteome</keyword>
<gene>
    <name evidence="2" type="ORF">JX265_007104</name>
</gene>
<name>A0A9P9WKH9_9PEZI</name>
<protein>
    <recommendedName>
        <fullName evidence="4">Proteophosphoglycan 5</fullName>
    </recommendedName>
</protein>
<feature type="compositionally biased region" description="Polar residues" evidence="1">
    <location>
        <begin position="270"/>
        <end position="283"/>
    </location>
</feature>
<feature type="compositionally biased region" description="Basic residues" evidence="1">
    <location>
        <begin position="71"/>
        <end position="82"/>
    </location>
</feature>
<organism evidence="2 3">
    <name type="scientific">Neoarthrinium moseri</name>
    <dbReference type="NCBI Taxonomy" id="1658444"/>
    <lineage>
        <taxon>Eukaryota</taxon>
        <taxon>Fungi</taxon>
        <taxon>Dikarya</taxon>
        <taxon>Ascomycota</taxon>
        <taxon>Pezizomycotina</taxon>
        <taxon>Sordariomycetes</taxon>
        <taxon>Xylariomycetidae</taxon>
        <taxon>Amphisphaeriales</taxon>
        <taxon>Apiosporaceae</taxon>
        <taxon>Neoarthrinium</taxon>
    </lineage>
</organism>